<accession>A0ABV8HNF7</accession>
<comment type="caution">
    <text evidence="1">The sequence shown here is derived from an EMBL/GenBank/DDBJ whole genome shotgun (WGS) entry which is preliminary data.</text>
</comment>
<proteinExistence type="predicted"/>
<reference evidence="2" key="1">
    <citation type="journal article" date="2019" name="Int. J. Syst. Evol. Microbiol.">
        <title>The Global Catalogue of Microorganisms (GCM) 10K type strain sequencing project: providing services to taxonomists for standard genome sequencing and annotation.</title>
        <authorList>
            <consortium name="The Broad Institute Genomics Platform"/>
            <consortium name="The Broad Institute Genome Sequencing Center for Infectious Disease"/>
            <person name="Wu L."/>
            <person name="Ma J."/>
        </authorList>
    </citation>
    <scope>NUCLEOTIDE SEQUENCE [LARGE SCALE GENOMIC DNA]</scope>
    <source>
        <strain evidence="2">CGMCC 4.7237</strain>
    </source>
</reference>
<protein>
    <submittedName>
        <fullName evidence="1">Aroma-sacti cluster domain-containing protein</fullName>
    </submittedName>
</protein>
<name>A0ABV8HNF7_9ACTN</name>
<dbReference type="NCBIfam" id="NF045560">
    <property type="entry name" value="aroma_sacti_dom"/>
    <property type="match status" value="1"/>
</dbReference>
<evidence type="ECO:0000313" key="2">
    <source>
        <dbReference type="Proteomes" id="UP001595765"/>
    </source>
</evidence>
<keyword evidence="2" id="KW-1185">Reference proteome</keyword>
<evidence type="ECO:0000313" key="1">
    <source>
        <dbReference type="EMBL" id="MFC4031844.1"/>
    </source>
</evidence>
<dbReference type="EMBL" id="JBHSBB010000008">
    <property type="protein sequence ID" value="MFC4031844.1"/>
    <property type="molecule type" value="Genomic_DNA"/>
</dbReference>
<dbReference type="Proteomes" id="UP001595765">
    <property type="component" value="Unassembled WGS sequence"/>
</dbReference>
<organism evidence="1 2">
    <name type="scientific">Streptomyces polygonati</name>
    <dbReference type="NCBI Taxonomy" id="1617087"/>
    <lineage>
        <taxon>Bacteria</taxon>
        <taxon>Bacillati</taxon>
        <taxon>Actinomycetota</taxon>
        <taxon>Actinomycetes</taxon>
        <taxon>Kitasatosporales</taxon>
        <taxon>Streptomycetaceae</taxon>
        <taxon>Streptomyces</taxon>
    </lineage>
</organism>
<gene>
    <name evidence="1" type="ORF">ACFO3J_10170</name>
</gene>
<dbReference type="RefSeq" id="WP_386428245.1">
    <property type="nucleotide sequence ID" value="NZ_JBHSBB010000008.1"/>
</dbReference>
<sequence length="66" mass="6994">MNTDDTLAALEQAGFPVADLPAEQRAVLAGLTSAETDALLEIKRRLDDAEPDVRAHEAGLVGGLFF</sequence>
<dbReference type="InterPro" id="IPR054632">
    <property type="entry name" value="Aroma_sacti_dom"/>
</dbReference>